<proteinExistence type="predicted"/>
<evidence type="ECO:0000313" key="4">
    <source>
        <dbReference type="Proteomes" id="UP001430290"/>
    </source>
</evidence>
<dbReference type="Pfam" id="PF13469">
    <property type="entry name" value="Sulfotransfer_3"/>
    <property type="match status" value="1"/>
</dbReference>
<dbReference type="PANTHER" id="PTHR12788">
    <property type="entry name" value="PROTEIN-TYROSINE SULFOTRANSFERASE 2"/>
    <property type="match status" value="1"/>
</dbReference>
<sequence>MAGLPQAIIATVHAGARALRDGDPRRAESLLLQACQQAANHPEPLRYLAIVQLQTRRPALAQASLQQALHIRPDDAQLHSDLGSAQAALGDIDAALASWQHATTLDPKHAMAWFNLGRNHQQLGDTNAAIAALSQGVALAPQALPPRILLGDALVHAGRFDEAAQHYRAALALHPACGDAWRGLSNIKTVALTETDASALRTQLQRRESADTDKVAMGHALGKLEEDRGQHSAALAAFSAANALQHRLTPWSAGAFTHFVEQALAVSQQLPAPVDPRLGEEVIFIVGLPRSGSTLFEQILAAHPDVEGASELPDLGIVLQQESQRRGMPYPQWVPQASAQDWQRLGQAYLQRTARWRKHRPRMTDKQPDNWKHAGILRAMLPGATVIETRRDPLETAWSCFKQQFYSQPHFANTLADIATYMQRCQRAMERFRERDPARIHLHHYEALLDTPEPQIRALLAHCGLAFDPVCLAFHQSPRSVRTASAAQVRQPLRATAARALAYGALLNPLLTLLEMTSPML</sequence>
<dbReference type="InterPro" id="IPR026634">
    <property type="entry name" value="TPST-like"/>
</dbReference>
<feature type="repeat" description="TPR" evidence="2">
    <location>
        <begin position="110"/>
        <end position="143"/>
    </location>
</feature>
<dbReference type="InterPro" id="IPR019734">
    <property type="entry name" value="TPR_rpt"/>
</dbReference>
<dbReference type="SUPFAM" id="SSF52540">
    <property type="entry name" value="P-loop containing nucleoside triphosphate hydrolases"/>
    <property type="match status" value="1"/>
</dbReference>
<feature type="repeat" description="TPR" evidence="2">
    <location>
        <begin position="76"/>
        <end position="109"/>
    </location>
</feature>
<dbReference type="Proteomes" id="UP001430290">
    <property type="component" value="Unassembled WGS sequence"/>
</dbReference>
<keyword evidence="1" id="KW-0808">Transferase</keyword>
<dbReference type="InterPro" id="IPR027417">
    <property type="entry name" value="P-loop_NTPase"/>
</dbReference>
<dbReference type="Gene3D" id="1.25.40.10">
    <property type="entry name" value="Tetratricopeptide repeat domain"/>
    <property type="match status" value="1"/>
</dbReference>
<evidence type="ECO:0000256" key="2">
    <source>
        <dbReference type="PROSITE-ProRule" id="PRU00339"/>
    </source>
</evidence>
<gene>
    <name evidence="3" type="ORF">K7B09_02215</name>
</gene>
<dbReference type="SUPFAM" id="SSF48452">
    <property type="entry name" value="TPR-like"/>
    <property type="match status" value="1"/>
</dbReference>
<dbReference type="PROSITE" id="PS50005">
    <property type="entry name" value="TPR"/>
    <property type="match status" value="3"/>
</dbReference>
<organism evidence="3 4">
    <name type="scientific">Thermomonas beijingensis</name>
    <dbReference type="NCBI Taxonomy" id="2872701"/>
    <lineage>
        <taxon>Bacteria</taxon>
        <taxon>Pseudomonadati</taxon>
        <taxon>Pseudomonadota</taxon>
        <taxon>Gammaproteobacteria</taxon>
        <taxon>Lysobacterales</taxon>
        <taxon>Lysobacteraceae</taxon>
        <taxon>Thermomonas</taxon>
    </lineage>
</organism>
<evidence type="ECO:0000313" key="3">
    <source>
        <dbReference type="EMBL" id="MBZ4185141.1"/>
    </source>
</evidence>
<keyword evidence="4" id="KW-1185">Reference proteome</keyword>
<feature type="repeat" description="TPR" evidence="2">
    <location>
        <begin position="144"/>
        <end position="177"/>
    </location>
</feature>
<dbReference type="PANTHER" id="PTHR12788:SF10">
    <property type="entry name" value="PROTEIN-TYROSINE SULFOTRANSFERASE"/>
    <property type="match status" value="1"/>
</dbReference>
<dbReference type="EMBL" id="JAIQDJ010000001">
    <property type="protein sequence ID" value="MBZ4185141.1"/>
    <property type="molecule type" value="Genomic_DNA"/>
</dbReference>
<dbReference type="Pfam" id="PF13432">
    <property type="entry name" value="TPR_16"/>
    <property type="match status" value="2"/>
</dbReference>
<keyword evidence="2" id="KW-0802">TPR repeat</keyword>
<dbReference type="Gene3D" id="3.40.50.300">
    <property type="entry name" value="P-loop containing nucleotide triphosphate hydrolases"/>
    <property type="match status" value="1"/>
</dbReference>
<name>A0ABS7TBA4_9GAMM</name>
<accession>A0ABS7TBA4</accession>
<reference evidence="3" key="1">
    <citation type="submission" date="2021-09" db="EMBL/GenBank/DDBJ databases">
        <authorList>
            <person name="Wu T."/>
            <person name="Guo S.Z."/>
        </authorList>
    </citation>
    <scope>NUCLEOTIDE SEQUENCE</scope>
    <source>
        <strain evidence="3">RSS-23</strain>
    </source>
</reference>
<comment type="caution">
    <text evidence="3">The sequence shown here is derived from an EMBL/GenBank/DDBJ whole genome shotgun (WGS) entry which is preliminary data.</text>
</comment>
<evidence type="ECO:0000256" key="1">
    <source>
        <dbReference type="ARBA" id="ARBA00022679"/>
    </source>
</evidence>
<dbReference type="SMART" id="SM00028">
    <property type="entry name" value="TPR"/>
    <property type="match status" value="4"/>
</dbReference>
<dbReference type="InterPro" id="IPR011990">
    <property type="entry name" value="TPR-like_helical_dom_sf"/>
</dbReference>
<protein>
    <submittedName>
        <fullName evidence="3">Sulfotransferase</fullName>
    </submittedName>
</protein>